<sequence>MPKLRTILVDDEWEAREGLRALAEDDPDLEVVAVCRNGVEAIDAIHTHHPDLLLLDIQMPVVDGFEVLRSLQVPRLPAVIFVTAYDQYALKAFEVHAVDYLLKPFTDERFYAALTHAKQLIAARQPSGVEKLVQATAPSVKETLLADREEETRRMVIKADGRVHFVPLDDIIWIEAYDYYVKIHVARRFFLLRESMKRLDARLPDHQFVRIHKSSIVNVRFLQRLDPLANSEYEAVLTTGETLKVSRHYRDRLQAWLEGKGRRV</sequence>
<dbReference type="RefSeq" id="WP_089681709.1">
    <property type="nucleotide sequence ID" value="NZ_FNFO01000003.1"/>
</dbReference>
<dbReference type="InterPro" id="IPR011006">
    <property type="entry name" value="CheY-like_superfamily"/>
</dbReference>
<accession>A0A1G9FAV8</accession>
<feature type="domain" description="HTH LytTR-type" evidence="3">
    <location>
        <begin position="155"/>
        <end position="259"/>
    </location>
</feature>
<dbReference type="Pfam" id="PF00072">
    <property type="entry name" value="Response_reg"/>
    <property type="match status" value="1"/>
</dbReference>
<dbReference type="EMBL" id="FNFO01000003">
    <property type="protein sequence ID" value="SDK85506.1"/>
    <property type="molecule type" value="Genomic_DNA"/>
</dbReference>
<dbReference type="SMART" id="SM00850">
    <property type="entry name" value="LytTR"/>
    <property type="match status" value="1"/>
</dbReference>
<proteinExistence type="predicted"/>
<dbReference type="SUPFAM" id="SSF52172">
    <property type="entry name" value="CheY-like"/>
    <property type="match status" value="1"/>
</dbReference>
<dbReference type="OrthoDB" id="1646880at2"/>
<keyword evidence="1" id="KW-0597">Phosphoprotein</keyword>
<organism evidence="4 5">
    <name type="scientific">Catalinimonas alkaloidigena</name>
    <dbReference type="NCBI Taxonomy" id="1075417"/>
    <lineage>
        <taxon>Bacteria</taxon>
        <taxon>Pseudomonadati</taxon>
        <taxon>Bacteroidota</taxon>
        <taxon>Cytophagia</taxon>
        <taxon>Cytophagales</taxon>
        <taxon>Catalimonadaceae</taxon>
        <taxon>Catalinimonas</taxon>
    </lineage>
</organism>
<dbReference type="Gene3D" id="3.40.50.2300">
    <property type="match status" value="1"/>
</dbReference>
<evidence type="ECO:0000259" key="2">
    <source>
        <dbReference type="PROSITE" id="PS50110"/>
    </source>
</evidence>
<dbReference type="Pfam" id="PF04397">
    <property type="entry name" value="LytTR"/>
    <property type="match status" value="1"/>
</dbReference>
<dbReference type="STRING" id="1075417.SAMN05421823_103724"/>
<evidence type="ECO:0000313" key="5">
    <source>
        <dbReference type="Proteomes" id="UP000198510"/>
    </source>
</evidence>
<dbReference type="PROSITE" id="PS50110">
    <property type="entry name" value="RESPONSE_REGULATORY"/>
    <property type="match status" value="1"/>
</dbReference>
<dbReference type="Proteomes" id="UP000198510">
    <property type="component" value="Unassembled WGS sequence"/>
</dbReference>
<evidence type="ECO:0000313" key="4">
    <source>
        <dbReference type="EMBL" id="SDK85506.1"/>
    </source>
</evidence>
<protein>
    <submittedName>
        <fullName evidence="4">Two-component system, LytT family, response regulator</fullName>
    </submittedName>
</protein>
<dbReference type="PROSITE" id="PS50930">
    <property type="entry name" value="HTH_LYTTR"/>
    <property type="match status" value="1"/>
</dbReference>
<name>A0A1G9FAV8_9BACT</name>
<reference evidence="4 5" key="1">
    <citation type="submission" date="2016-10" db="EMBL/GenBank/DDBJ databases">
        <authorList>
            <person name="de Groot N.N."/>
        </authorList>
    </citation>
    <scope>NUCLEOTIDE SEQUENCE [LARGE SCALE GENOMIC DNA]</scope>
    <source>
        <strain evidence="4 5">DSM 25186</strain>
    </source>
</reference>
<feature type="domain" description="Response regulatory" evidence="2">
    <location>
        <begin position="5"/>
        <end position="118"/>
    </location>
</feature>
<dbReference type="GO" id="GO:0000156">
    <property type="term" value="F:phosphorelay response regulator activity"/>
    <property type="evidence" value="ECO:0007669"/>
    <property type="project" value="InterPro"/>
</dbReference>
<dbReference type="PANTHER" id="PTHR37299">
    <property type="entry name" value="TRANSCRIPTIONAL REGULATOR-RELATED"/>
    <property type="match status" value="1"/>
</dbReference>
<dbReference type="InterPro" id="IPR007492">
    <property type="entry name" value="LytTR_DNA-bd_dom"/>
</dbReference>
<dbReference type="InterPro" id="IPR001789">
    <property type="entry name" value="Sig_transdc_resp-reg_receiver"/>
</dbReference>
<evidence type="ECO:0000256" key="1">
    <source>
        <dbReference type="PROSITE-ProRule" id="PRU00169"/>
    </source>
</evidence>
<dbReference type="SMART" id="SM00448">
    <property type="entry name" value="REC"/>
    <property type="match status" value="1"/>
</dbReference>
<dbReference type="AlphaFoldDB" id="A0A1G9FAV8"/>
<gene>
    <name evidence="4" type="ORF">SAMN05421823_103724</name>
</gene>
<dbReference type="InterPro" id="IPR046947">
    <property type="entry name" value="LytR-like"/>
</dbReference>
<dbReference type="PANTHER" id="PTHR37299:SF1">
    <property type="entry name" value="STAGE 0 SPORULATION PROTEIN A HOMOLOG"/>
    <property type="match status" value="1"/>
</dbReference>
<dbReference type="GO" id="GO:0003677">
    <property type="term" value="F:DNA binding"/>
    <property type="evidence" value="ECO:0007669"/>
    <property type="project" value="InterPro"/>
</dbReference>
<dbReference type="Gene3D" id="2.40.50.1020">
    <property type="entry name" value="LytTr DNA-binding domain"/>
    <property type="match status" value="1"/>
</dbReference>
<feature type="modified residue" description="4-aspartylphosphate" evidence="1">
    <location>
        <position position="56"/>
    </location>
</feature>
<keyword evidence="5" id="KW-1185">Reference proteome</keyword>
<evidence type="ECO:0000259" key="3">
    <source>
        <dbReference type="PROSITE" id="PS50930"/>
    </source>
</evidence>